<dbReference type="InterPro" id="IPR013216">
    <property type="entry name" value="Methyltransf_11"/>
</dbReference>
<feature type="domain" description="Methyltransferase type 11" evidence="1">
    <location>
        <begin position="41"/>
        <end position="126"/>
    </location>
</feature>
<reference evidence="2" key="1">
    <citation type="submission" date="2020-11" db="EMBL/GenBank/DDBJ databases">
        <title>Bacterial whole genome sequence for Panacibacter sp. DH6.</title>
        <authorList>
            <person name="Le V."/>
            <person name="Ko S."/>
            <person name="Ahn C.-Y."/>
            <person name="Oh H.-M."/>
        </authorList>
    </citation>
    <scope>NUCLEOTIDE SEQUENCE</scope>
    <source>
        <strain evidence="2">DH6</strain>
    </source>
</reference>
<dbReference type="Gene3D" id="3.40.50.150">
    <property type="entry name" value="Vaccinia Virus protein VP39"/>
    <property type="match status" value="1"/>
</dbReference>
<dbReference type="AlphaFoldDB" id="A0A931E8S7"/>
<dbReference type="SUPFAM" id="SSF53335">
    <property type="entry name" value="S-adenosyl-L-methionine-dependent methyltransferases"/>
    <property type="match status" value="1"/>
</dbReference>
<proteinExistence type="predicted"/>
<dbReference type="GO" id="GO:0008757">
    <property type="term" value="F:S-adenosylmethionine-dependent methyltransferase activity"/>
    <property type="evidence" value="ECO:0007669"/>
    <property type="project" value="InterPro"/>
</dbReference>
<evidence type="ECO:0000259" key="1">
    <source>
        <dbReference type="Pfam" id="PF08241"/>
    </source>
</evidence>
<dbReference type="Proteomes" id="UP000628448">
    <property type="component" value="Unassembled WGS sequence"/>
</dbReference>
<sequence>MKKGELAYEFNPGITYPAYLTRKRLLASIRKSSKDLTGRMLDFGCGTKPYFNLFKVEQYIGLDFENPGHPHFNEQIDVFYDGKHIPFQDNYFDAVFSSEVFEHVFNLEEVLKEIYRVMKPGAKILITCPFSICEHEAPNDFARYSSFAIRDLFNRNGFKVLKQEKTGNAVETVFQLWIMYIHQHITPYVRKIPIVRSVFRFITYTSLNIMALILGKLLPLRQDLYLNNVVLAEKNNLS</sequence>
<evidence type="ECO:0000313" key="3">
    <source>
        <dbReference type="Proteomes" id="UP000628448"/>
    </source>
</evidence>
<keyword evidence="2" id="KW-0489">Methyltransferase</keyword>
<dbReference type="RefSeq" id="WP_196991547.1">
    <property type="nucleotide sequence ID" value="NZ_JADWYR010000002.1"/>
</dbReference>
<evidence type="ECO:0000313" key="2">
    <source>
        <dbReference type="EMBL" id="MBG9377466.1"/>
    </source>
</evidence>
<dbReference type="EMBL" id="JADWYR010000002">
    <property type="protein sequence ID" value="MBG9377466.1"/>
    <property type="molecule type" value="Genomic_DNA"/>
</dbReference>
<keyword evidence="2" id="KW-0808">Transferase</keyword>
<dbReference type="CDD" id="cd02440">
    <property type="entry name" value="AdoMet_MTases"/>
    <property type="match status" value="1"/>
</dbReference>
<organism evidence="2 3">
    <name type="scientific">Panacibacter microcysteis</name>
    <dbReference type="NCBI Taxonomy" id="2793269"/>
    <lineage>
        <taxon>Bacteria</taxon>
        <taxon>Pseudomonadati</taxon>
        <taxon>Bacteroidota</taxon>
        <taxon>Chitinophagia</taxon>
        <taxon>Chitinophagales</taxon>
        <taxon>Chitinophagaceae</taxon>
        <taxon>Panacibacter</taxon>
    </lineage>
</organism>
<dbReference type="Pfam" id="PF08241">
    <property type="entry name" value="Methyltransf_11"/>
    <property type="match status" value="1"/>
</dbReference>
<comment type="caution">
    <text evidence="2">The sequence shown here is derived from an EMBL/GenBank/DDBJ whole genome shotgun (WGS) entry which is preliminary data.</text>
</comment>
<accession>A0A931E8S7</accession>
<keyword evidence="3" id="KW-1185">Reference proteome</keyword>
<dbReference type="GO" id="GO:0032259">
    <property type="term" value="P:methylation"/>
    <property type="evidence" value="ECO:0007669"/>
    <property type="project" value="UniProtKB-KW"/>
</dbReference>
<name>A0A931E8S7_9BACT</name>
<protein>
    <submittedName>
        <fullName evidence="2">Methyltransferase domain-containing protein</fullName>
    </submittedName>
</protein>
<gene>
    <name evidence="2" type="ORF">I5907_14575</name>
</gene>
<dbReference type="InterPro" id="IPR029063">
    <property type="entry name" value="SAM-dependent_MTases_sf"/>
</dbReference>